<keyword evidence="1" id="KW-0732">Signal</keyword>
<dbReference type="AlphaFoldDB" id="A0AA39HBC9"/>
<dbReference type="EMBL" id="JAUCMV010000004">
    <property type="protein sequence ID" value="KAK0402697.1"/>
    <property type="molecule type" value="Genomic_DNA"/>
</dbReference>
<dbReference type="Proteomes" id="UP001175271">
    <property type="component" value="Unassembled WGS sequence"/>
</dbReference>
<feature type="signal peptide" evidence="1">
    <location>
        <begin position="1"/>
        <end position="20"/>
    </location>
</feature>
<keyword evidence="3" id="KW-1185">Reference proteome</keyword>
<organism evidence="2 3">
    <name type="scientific">Steinernema hermaphroditum</name>
    <dbReference type="NCBI Taxonomy" id="289476"/>
    <lineage>
        <taxon>Eukaryota</taxon>
        <taxon>Metazoa</taxon>
        <taxon>Ecdysozoa</taxon>
        <taxon>Nematoda</taxon>
        <taxon>Chromadorea</taxon>
        <taxon>Rhabditida</taxon>
        <taxon>Tylenchina</taxon>
        <taxon>Panagrolaimomorpha</taxon>
        <taxon>Strongyloidoidea</taxon>
        <taxon>Steinernematidae</taxon>
        <taxon>Steinernema</taxon>
    </lineage>
</organism>
<name>A0AA39HBC9_9BILA</name>
<accession>A0AA39HBC9</accession>
<proteinExistence type="predicted"/>
<protein>
    <submittedName>
        <fullName evidence="2">Uncharacterized protein</fullName>
    </submittedName>
</protein>
<feature type="chain" id="PRO_5041227110" evidence="1">
    <location>
        <begin position="21"/>
        <end position="67"/>
    </location>
</feature>
<evidence type="ECO:0000256" key="1">
    <source>
        <dbReference type="SAM" id="SignalP"/>
    </source>
</evidence>
<sequence length="67" mass="7532">MNFFFVIFGIVLFGCSLSTADTTNTNGFVGEISAAVEDVGGRIPEHFAEHKIQKRYRGKDINPYYQI</sequence>
<gene>
    <name evidence="2" type="ORF">QR680_016483</name>
</gene>
<comment type="caution">
    <text evidence="2">The sequence shown here is derived from an EMBL/GenBank/DDBJ whole genome shotgun (WGS) entry which is preliminary data.</text>
</comment>
<reference evidence="2" key="1">
    <citation type="submission" date="2023-06" db="EMBL/GenBank/DDBJ databases">
        <title>Genomic analysis of the entomopathogenic nematode Steinernema hermaphroditum.</title>
        <authorList>
            <person name="Schwarz E.M."/>
            <person name="Heppert J.K."/>
            <person name="Baniya A."/>
            <person name="Schwartz H.T."/>
            <person name="Tan C.-H."/>
            <person name="Antoshechkin I."/>
            <person name="Sternberg P.W."/>
            <person name="Goodrich-Blair H."/>
            <person name="Dillman A.R."/>
        </authorList>
    </citation>
    <scope>NUCLEOTIDE SEQUENCE</scope>
    <source>
        <strain evidence="2">PS9179</strain>
        <tissue evidence="2">Whole animal</tissue>
    </source>
</reference>
<evidence type="ECO:0000313" key="2">
    <source>
        <dbReference type="EMBL" id="KAK0402697.1"/>
    </source>
</evidence>
<evidence type="ECO:0000313" key="3">
    <source>
        <dbReference type="Proteomes" id="UP001175271"/>
    </source>
</evidence>